<evidence type="ECO:0000259" key="13">
    <source>
        <dbReference type="PROSITE" id="PS50011"/>
    </source>
</evidence>
<keyword evidence="10" id="KW-0472">Membrane</keyword>
<dbReference type="GO" id="GO:0005524">
    <property type="term" value="F:ATP binding"/>
    <property type="evidence" value="ECO:0007669"/>
    <property type="project" value="UniProtKB-UniRule"/>
</dbReference>
<evidence type="ECO:0000256" key="9">
    <source>
        <dbReference type="ARBA" id="ARBA00022989"/>
    </source>
</evidence>
<dbReference type="Pfam" id="PF13855">
    <property type="entry name" value="LRR_8"/>
    <property type="match status" value="1"/>
</dbReference>
<dbReference type="PROSITE" id="PS00107">
    <property type="entry name" value="PROTEIN_KINASE_ATP"/>
    <property type="match status" value="1"/>
</dbReference>
<keyword evidence="2" id="KW-0433">Leucine-rich repeat</keyword>
<dbReference type="InterPro" id="IPR017441">
    <property type="entry name" value="Protein_kinase_ATP_BS"/>
</dbReference>
<evidence type="ECO:0000313" key="14">
    <source>
        <dbReference type="EMBL" id="KAK9131086.1"/>
    </source>
</evidence>
<dbReference type="GO" id="GO:0004674">
    <property type="term" value="F:protein serine/threonine kinase activity"/>
    <property type="evidence" value="ECO:0007669"/>
    <property type="project" value="UniProtKB-KW"/>
</dbReference>
<protein>
    <recommendedName>
        <fullName evidence="13">Protein kinase domain-containing protein</fullName>
    </recommendedName>
</protein>
<dbReference type="SMART" id="SM00220">
    <property type="entry name" value="S_TKc"/>
    <property type="match status" value="1"/>
</dbReference>
<dbReference type="SUPFAM" id="SSF56112">
    <property type="entry name" value="Protein kinase-like (PK-like)"/>
    <property type="match status" value="1"/>
</dbReference>
<dbReference type="PANTHER" id="PTHR48006">
    <property type="entry name" value="LEUCINE-RICH REPEAT-CONTAINING PROTEIN DDB_G0281931-RELATED"/>
    <property type="match status" value="1"/>
</dbReference>
<comment type="caution">
    <text evidence="14">The sequence shown here is derived from an EMBL/GenBank/DDBJ whole genome shotgun (WGS) entry which is preliminary data.</text>
</comment>
<keyword evidence="6 11" id="KW-0547">Nucleotide-binding</keyword>
<evidence type="ECO:0000256" key="7">
    <source>
        <dbReference type="ARBA" id="ARBA00022777"/>
    </source>
</evidence>
<dbReference type="InterPro" id="IPR032675">
    <property type="entry name" value="LRR_dom_sf"/>
</dbReference>
<dbReference type="Pfam" id="PF00069">
    <property type="entry name" value="Pkinase"/>
    <property type="match status" value="1"/>
</dbReference>
<evidence type="ECO:0000256" key="4">
    <source>
        <dbReference type="ARBA" id="ARBA00022692"/>
    </source>
</evidence>
<dbReference type="Proteomes" id="UP001417504">
    <property type="component" value="Unassembled WGS sequence"/>
</dbReference>
<keyword evidence="8 11" id="KW-0067">ATP-binding</keyword>
<proteinExistence type="inferred from homology"/>
<dbReference type="InterPro" id="IPR000719">
    <property type="entry name" value="Prot_kinase_dom"/>
</dbReference>
<dbReference type="Gene3D" id="1.10.510.10">
    <property type="entry name" value="Transferase(Phosphotransferase) domain 1"/>
    <property type="match status" value="1"/>
</dbReference>
<keyword evidence="4" id="KW-0812">Transmembrane</keyword>
<keyword evidence="3" id="KW-0808">Transferase</keyword>
<sequence>MTTLSLRRNRLSGRIPSLSSLDLSRNQLSGEIPHQIVELSLLESLDLSNNQISGEIPRQIGELSRLRPLFIPSITPLTVTARIDPDPVVGDIHSDGGITNFVHDQRLYRRKKRQNGLSTWELTPFQFLHFTENQILSSLVDNNLIGSGGSGKVYRVCVNNPDSELLAVKKIWSKGSLLKEKEKEFDTEMQILGNIRHNNIVKLLCCISCEKSKLLVYEYMVNCSLDRWLHGKRRRSSEPFSRSNSVGNHLFLDWPTRLQIAVGAAQGLCYMHHGCSPPVIHRDIKTSNILLDSEFNAKIADFGLAKMLAKGGEPQTMSSIAGSFGYFAPEYAYTTKVNEKIDIYSFRVVLLELVTGKKANYGDENTCLAEWAWRHIQDEKPIVDALDEEVKEPCHIDGMSMVFKMGLICTGTLPSTRPSMKEVLQLLQQSALKHVRSYLGQGDGAPN</sequence>
<dbReference type="Gene3D" id="3.80.10.10">
    <property type="entry name" value="Ribonuclease Inhibitor"/>
    <property type="match status" value="1"/>
</dbReference>
<dbReference type="FunFam" id="1.10.510.10:FF:000714">
    <property type="entry name" value="Kinase family with leucine-rich repeat domain-containing protein"/>
    <property type="match status" value="1"/>
</dbReference>
<dbReference type="InterPro" id="IPR011009">
    <property type="entry name" value="Kinase-like_dom_sf"/>
</dbReference>
<keyword evidence="7" id="KW-0418">Kinase</keyword>
<dbReference type="Gene3D" id="3.30.200.20">
    <property type="entry name" value="Phosphorylase Kinase, domain 1"/>
    <property type="match status" value="1"/>
</dbReference>
<feature type="binding site" evidence="11">
    <location>
        <position position="170"/>
    </location>
    <ligand>
        <name>ATP</name>
        <dbReference type="ChEBI" id="CHEBI:30616"/>
    </ligand>
</feature>
<keyword evidence="5" id="KW-0677">Repeat</keyword>
<feature type="domain" description="Protein kinase" evidence="13">
    <location>
        <begin position="139"/>
        <end position="432"/>
    </location>
</feature>
<dbReference type="SUPFAM" id="SSF52058">
    <property type="entry name" value="L domain-like"/>
    <property type="match status" value="1"/>
</dbReference>
<keyword evidence="15" id="KW-1185">Reference proteome</keyword>
<evidence type="ECO:0000256" key="5">
    <source>
        <dbReference type="ARBA" id="ARBA00022737"/>
    </source>
</evidence>
<keyword evidence="9" id="KW-1133">Transmembrane helix</keyword>
<evidence type="ECO:0000313" key="15">
    <source>
        <dbReference type="Proteomes" id="UP001417504"/>
    </source>
</evidence>
<organism evidence="14 15">
    <name type="scientific">Stephania japonica</name>
    <dbReference type="NCBI Taxonomy" id="461633"/>
    <lineage>
        <taxon>Eukaryota</taxon>
        <taxon>Viridiplantae</taxon>
        <taxon>Streptophyta</taxon>
        <taxon>Embryophyta</taxon>
        <taxon>Tracheophyta</taxon>
        <taxon>Spermatophyta</taxon>
        <taxon>Magnoliopsida</taxon>
        <taxon>Ranunculales</taxon>
        <taxon>Menispermaceae</taxon>
        <taxon>Menispermoideae</taxon>
        <taxon>Cissampelideae</taxon>
        <taxon>Stephania</taxon>
    </lineage>
</organism>
<dbReference type="PANTHER" id="PTHR48006:SF92">
    <property type="entry name" value="LRR RECEPTOR-LIKE SERINE_THREONINE-PROTEIN KINASE GSO1"/>
    <property type="match status" value="1"/>
</dbReference>
<dbReference type="PRINTS" id="PR00019">
    <property type="entry name" value="LEURICHRPT"/>
</dbReference>
<evidence type="ECO:0000256" key="12">
    <source>
        <dbReference type="RuleBase" id="RU000304"/>
    </source>
</evidence>
<accession>A0AAP0JDF7</accession>
<dbReference type="InterPro" id="IPR001611">
    <property type="entry name" value="Leu-rich_rpt"/>
</dbReference>
<evidence type="ECO:0000256" key="3">
    <source>
        <dbReference type="ARBA" id="ARBA00022679"/>
    </source>
</evidence>
<dbReference type="GO" id="GO:0016020">
    <property type="term" value="C:membrane"/>
    <property type="evidence" value="ECO:0007669"/>
    <property type="project" value="UniProtKB-SubCell"/>
</dbReference>
<reference evidence="14 15" key="1">
    <citation type="submission" date="2024-01" db="EMBL/GenBank/DDBJ databases">
        <title>Genome assemblies of Stephania.</title>
        <authorList>
            <person name="Yang L."/>
        </authorList>
    </citation>
    <scope>NUCLEOTIDE SEQUENCE [LARGE SCALE GENOMIC DNA]</scope>
    <source>
        <strain evidence="14">QJT</strain>
        <tissue evidence="14">Leaf</tissue>
    </source>
</reference>
<evidence type="ECO:0000256" key="10">
    <source>
        <dbReference type="ARBA" id="ARBA00023136"/>
    </source>
</evidence>
<comment type="similarity">
    <text evidence="12">Belongs to the protein kinase superfamily.</text>
</comment>
<dbReference type="InterPro" id="IPR008271">
    <property type="entry name" value="Ser/Thr_kinase_AS"/>
</dbReference>
<name>A0AAP0JDF7_9MAGN</name>
<evidence type="ECO:0000256" key="8">
    <source>
        <dbReference type="ARBA" id="ARBA00022840"/>
    </source>
</evidence>
<dbReference type="AlphaFoldDB" id="A0AAP0JDF7"/>
<dbReference type="PROSITE" id="PS00108">
    <property type="entry name" value="PROTEIN_KINASE_ST"/>
    <property type="match status" value="1"/>
</dbReference>
<keyword evidence="12" id="KW-0723">Serine/threonine-protein kinase</keyword>
<evidence type="ECO:0000256" key="11">
    <source>
        <dbReference type="PROSITE-ProRule" id="PRU10141"/>
    </source>
</evidence>
<evidence type="ECO:0000256" key="2">
    <source>
        <dbReference type="ARBA" id="ARBA00022614"/>
    </source>
</evidence>
<evidence type="ECO:0000256" key="6">
    <source>
        <dbReference type="ARBA" id="ARBA00022741"/>
    </source>
</evidence>
<dbReference type="InterPro" id="IPR051824">
    <property type="entry name" value="LRR_Rcpt-Like_S/T_Kinase"/>
</dbReference>
<dbReference type="EMBL" id="JBBNAE010000004">
    <property type="protein sequence ID" value="KAK9131086.1"/>
    <property type="molecule type" value="Genomic_DNA"/>
</dbReference>
<evidence type="ECO:0000256" key="1">
    <source>
        <dbReference type="ARBA" id="ARBA00004370"/>
    </source>
</evidence>
<comment type="subcellular location">
    <subcellularLocation>
        <location evidence="1">Membrane</location>
    </subcellularLocation>
</comment>
<gene>
    <name evidence="14" type="ORF">Sjap_011573</name>
</gene>
<dbReference type="PROSITE" id="PS50011">
    <property type="entry name" value="PROTEIN_KINASE_DOM"/>
    <property type="match status" value="1"/>
</dbReference>